<proteinExistence type="predicted"/>
<dbReference type="InParanoid" id="G3QCJ4"/>
<reference evidence="1" key="1">
    <citation type="submission" date="2006-01" db="EMBL/GenBank/DDBJ databases">
        <authorList>
            <person name="Lindblad-Toh K."/>
            <person name="Mauceli E."/>
            <person name="Grabherr M."/>
            <person name="Chang J.L."/>
            <person name="Lander E.S."/>
        </authorList>
    </citation>
    <scope>NUCLEOTIDE SEQUENCE [LARGE SCALE GENOMIC DNA]</scope>
</reference>
<accession>G3QCJ4</accession>
<organism evidence="1">
    <name type="scientific">Gasterosteus aculeatus</name>
    <name type="common">Three-spined stickleback</name>
    <dbReference type="NCBI Taxonomy" id="69293"/>
    <lineage>
        <taxon>Eukaryota</taxon>
        <taxon>Metazoa</taxon>
        <taxon>Chordata</taxon>
        <taxon>Craniata</taxon>
        <taxon>Vertebrata</taxon>
        <taxon>Euteleostomi</taxon>
        <taxon>Actinopterygii</taxon>
        <taxon>Neopterygii</taxon>
        <taxon>Teleostei</taxon>
        <taxon>Neoteleostei</taxon>
        <taxon>Acanthomorphata</taxon>
        <taxon>Eupercaria</taxon>
        <taxon>Perciformes</taxon>
        <taxon>Cottioidei</taxon>
        <taxon>Gasterosteales</taxon>
        <taxon>Gasterosteidae</taxon>
        <taxon>Gasterosteus</taxon>
    </lineage>
</organism>
<sequence>MWIKLLSVKKIRFFFVLLCVTKKKTFHTKCTDKHKKNTTSETITELGGGGVRANQLRIWSFLVGNACVPGGLECWECWVVWG</sequence>
<name>G3QCJ4_GASAC</name>
<dbReference type="Bgee" id="ENSGACG00000020882">
    <property type="expression patterns" value="Expressed in camera-type eye and 13 other cell types or tissues"/>
</dbReference>
<reference evidence="1" key="2">
    <citation type="submission" date="2024-04" db="UniProtKB">
        <authorList>
            <consortium name="Ensembl"/>
        </authorList>
    </citation>
    <scope>IDENTIFICATION</scope>
</reference>
<protein>
    <submittedName>
        <fullName evidence="1">Uncharacterized protein</fullName>
    </submittedName>
</protein>
<evidence type="ECO:0000313" key="1">
    <source>
        <dbReference type="Ensembl" id="ENSGACP00000027610.1"/>
    </source>
</evidence>
<dbReference type="Ensembl" id="ENSGACT00000027662.1">
    <property type="protein sequence ID" value="ENSGACP00000027610.1"/>
    <property type="gene ID" value="ENSGACG00000020882.1"/>
</dbReference>
<dbReference type="AlphaFoldDB" id="G3QCJ4"/>